<gene>
    <name evidence="1" type="ORF">M5X04_02610</name>
</gene>
<comment type="caution">
    <text evidence="1">The sequence shown here is derived from an EMBL/GenBank/DDBJ whole genome shotgun (WGS) entry which is preliminary data.</text>
</comment>
<dbReference type="Proteomes" id="UP001527090">
    <property type="component" value="Unassembled WGS sequence"/>
</dbReference>
<accession>A0ABT4E3C2</accession>
<dbReference type="RefSeq" id="WP_021254177.1">
    <property type="nucleotide sequence ID" value="NZ_JAMDLY010000005.1"/>
</dbReference>
<evidence type="ECO:0000313" key="2">
    <source>
        <dbReference type="Proteomes" id="UP001527090"/>
    </source>
</evidence>
<sequence length="60" mass="7361">MLVVVDNGTGNIYIEDYKTEEYEWISNSIMDLILDLRFRDEAKKVFLFFQYILKEREYNE</sequence>
<organism evidence="1 2">
    <name type="scientific">Paenibacillus alvei</name>
    <name type="common">Bacillus alvei</name>
    <dbReference type="NCBI Taxonomy" id="44250"/>
    <lineage>
        <taxon>Bacteria</taxon>
        <taxon>Bacillati</taxon>
        <taxon>Bacillota</taxon>
        <taxon>Bacilli</taxon>
        <taxon>Bacillales</taxon>
        <taxon>Paenibacillaceae</taxon>
        <taxon>Paenibacillus</taxon>
    </lineage>
</organism>
<name>A0ABT4E3C2_PAEAL</name>
<keyword evidence="2" id="KW-1185">Reference proteome</keyword>
<proteinExistence type="predicted"/>
<protein>
    <submittedName>
        <fullName evidence="1">Uncharacterized protein</fullName>
    </submittedName>
</protein>
<dbReference type="EMBL" id="JAMDLY010000005">
    <property type="protein sequence ID" value="MCY9528229.1"/>
    <property type="molecule type" value="Genomic_DNA"/>
</dbReference>
<evidence type="ECO:0000313" key="1">
    <source>
        <dbReference type="EMBL" id="MCY9528229.1"/>
    </source>
</evidence>
<reference evidence="1 2" key="1">
    <citation type="submission" date="2022-05" db="EMBL/GenBank/DDBJ databases">
        <title>Genome Sequencing of Bee-Associated Microbes.</title>
        <authorList>
            <person name="Dunlap C."/>
        </authorList>
    </citation>
    <scope>NUCLEOTIDE SEQUENCE [LARGE SCALE GENOMIC DNA]</scope>
    <source>
        <strain evidence="1 2">NRRL NRS-750</strain>
    </source>
</reference>